<dbReference type="RefSeq" id="XP_002173180.1">
    <property type="nucleotide sequence ID" value="XM_002173144.2"/>
</dbReference>
<reference evidence="14 16" key="1">
    <citation type="journal article" date="2011" name="Science">
        <title>Comparative functional genomics of the fission yeasts.</title>
        <authorList>
            <person name="Rhind N."/>
            <person name="Chen Z."/>
            <person name="Yassour M."/>
            <person name="Thompson D.A."/>
            <person name="Haas B.J."/>
            <person name="Habib N."/>
            <person name="Wapinski I."/>
            <person name="Roy S."/>
            <person name="Lin M.F."/>
            <person name="Heiman D.I."/>
            <person name="Young S.K."/>
            <person name="Furuya K."/>
            <person name="Guo Y."/>
            <person name="Pidoux A."/>
            <person name="Chen H.M."/>
            <person name="Robbertse B."/>
            <person name="Goldberg J.M."/>
            <person name="Aoki K."/>
            <person name="Bayne E.H."/>
            <person name="Berlin A.M."/>
            <person name="Desjardins C.A."/>
            <person name="Dobbs E."/>
            <person name="Dukaj L."/>
            <person name="Fan L."/>
            <person name="FitzGerald M.G."/>
            <person name="French C."/>
            <person name="Gujja S."/>
            <person name="Hansen K."/>
            <person name="Keifenheim D."/>
            <person name="Levin J.Z."/>
            <person name="Mosher R.A."/>
            <person name="Mueller C.A."/>
            <person name="Pfiffner J."/>
            <person name="Priest M."/>
            <person name="Russ C."/>
            <person name="Smialowska A."/>
            <person name="Swoboda P."/>
            <person name="Sykes S.M."/>
            <person name="Vaughn M."/>
            <person name="Vengrova S."/>
            <person name="Yoder R."/>
            <person name="Zeng Q."/>
            <person name="Allshire R."/>
            <person name="Baulcombe D."/>
            <person name="Birren B.W."/>
            <person name="Brown W."/>
            <person name="Ekwall K."/>
            <person name="Kellis M."/>
            <person name="Leatherwood J."/>
            <person name="Levin H."/>
            <person name="Margalit H."/>
            <person name="Martienssen R."/>
            <person name="Nieduszynski C.A."/>
            <person name="Spatafora J.W."/>
            <person name="Friedman N."/>
            <person name="Dalgaard J.Z."/>
            <person name="Baumann P."/>
            <person name="Niki H."/>
            <person name="Regev A."/>
            <person name="Nusbaum C."/>
        </authorList>
    </citation>
    <scope>NUCLEOTIDE SEQUENCE [LARGE SCALE GENOMIC DNA]</scope>
    <source>
        <strain evidence="16">yFS275 / FY16936</strain>
    </source>
</reference>
<dbReference type="PANTHER" id="PTHR13966:SF5">
    <property type="entry name" value="ENDONUCLEASE G, MITOCHONDRIAL"/>
    <property type="match status" value="1"/>
</dbReference>
<keyword evidence="5 10" id="KW-0255">Endonuclease</keyword>
<dbReference type="SMART" id="SM00892">
    <property type="entry name" value="Endonuclease_NS"/>
    <property type="match status" value="1"/>
</dbReference>
<accession>B6JZB9</accession>
<dbReference type="CDD" id="cd00091">
    <property type="entry name" value="NUC"/>
    <property type="match status" value="1"/>
</dbReference>
<feature type="domain" description="ENPP1-3/EXOG-like endonuclease/phosphodiesterase" evidence="12">
    <location>
        <begin position="69"/>
        <end position="282"/>
    </location>
</feature>
<feature type="signal peptide" evidence="11">
    <location>
        <begin position="1"/>
        <end position="20"/>
    </location>
</feature>
<evidence type="ECO:0000256" key="9">
    <source>
        <dbReference type="PIRSR" id="PIRSR640255-2"/>
    </source>
</evidence>
<dbReference type="Pfam" id="PF01223">
    <property type="entry name" value="Endonuclease_NS"/>
    <property type="match status" value="1"/>
</dbReference>
<dbReference type="SMART" id="SM00477">
    <property type="entry name" value="NUC"/>
    <property type="match status" value="1"/>
</dbReference>
<evidence type="ECO:0000313" key="15">
    <source>
        <dbReference type="JaponicusDB" id="SJAG_01948"/>
    </source>
</evidence>
<dbReference type="GO" id="GO:0006309">
    <property type="term" value="P:apoptotic DNA fragmentation"/>
    <property type="evidence" value="ECO:0000318"/>
    <property type="project" value="GO_Central"/>
</dbReference>
<dbReference type="GO" id="GO:0004529">
    <property type="term" value="F:DNA exonuclease activity"/>
    <property type="evidence" value="ECO:0007669"/>
    <property type="project" value="EnsemblFungi"/>
</dbReference>
<gene>
    <name evidence="15" type="primary">pnu1</name>
    <name evidence="14" type="ORF">SJAG_01948</name>
</gene>
<feature type="binding site" evidence="9">
    <location>
        <position position="165"/>
    </location>
    <ligand>
        <name>Mg(2+)</name>
        <dbReference type="ChEBI" id="CHEBI:18420"/>
        <note>catalytic</note>
    </ligand>
</feature>
<dbReference type="GO" id="GO:0003676">
    <property type="term" value="F:nucleic acid binding"/>
    <property type="evidence" value="ECO:0007669"/>
    <property type="project" value="InterPro"/>
</dbReference>
<dbReference type="AlphaFoldDB" id="B6JZB9"/>
<dbReference type="VEuPathDB" id="FungiDB:SJAG_01948"/>
<dbReference type="STRING" id="402676.B6JZB9"/>
<feature type="chain" id="PRO_5002847385" description="Endonuclease" evidence="11">
    <location>
        <begin position="21"/>
        <end position="320"/>
    </location>
</feature>
<dbReference type="EC" id="3.1.30.-" evidence="10"/>
<keyword evidence="11" id="KW-0732">Signal</keyword>
<evidence type="ECO:0000259" key="12">
    <source>
        <dbReference type="SMART" id="SM00477"/>
    </source>
</evidence>
<feature type="domain" description="DNA/RNA non-specific endonuclease/pyrophosphatase/phosphodiesterase" evidence="13">
    <location>
        <begin position="68"/>
        <end position="282"/>
    </location>
</feature>
<dbReference type="InterPro" id="IPR044925">
    <property type="entry name" value="His-Me_finger_sf"/>
</dbReference>
<evidence type="ECO:0000256" key="4">
    <source>
        <dbReference type="ARBA" id="ARBA00022723"/>
    </source>
</evidence>
<dbReference type="GO" id="GO:0006401">
    <property type="term" value="P:RNA catabolic process"/>
    <property type="evidence" value="ECO:0007669"/>
    <property type="project" value="EnsemblFungi"/>
</dbReference>
<comment type="cofactor">
    <cofactor evidence="1 10">
        <name>Mg(2+)</name>
        <dbReference type="ChEBI" id="CHEBI:18420"/>
    </cofactor>
</comment>
<feature type="active site" description="Proton acceptor" evidence="8">
    <location>
        <position position="133"/>
    </location>
</feature>
<evidence type="ECO:0000256" key="8">
    <source>
        <dbReference type="PIRSR" id="PIRSR640255-1"/>
    </source>
</evidence>
<sequence length="320" mass="35683">MTGVWKCVGIFAAGIFSGAALLKTLEREPGNVPGRFGLTRRDAEKPFDFDVEKFLEMGDPGPIHDKLVRHGYMSVYDRRTRTPAYTAETITKESLAQRDGNRKYSRFKEDEEVPQMYRAKLSDYYRSGYDRGHQVPAADCKTSQTAMDETFLLTNMCPQVGDGFNRNYWAYFEDWCRKLTNKFDEVTIITGPLFLPKKNGDGKWVVSYEMVGNPPSVAVPTHFYKVVIGTSKYSRTDNAAVGAFVLPNAVIDDNTALSTFKVPVEVIERSSGLELLHGLNASTKKDICSQVNCSLDVAAFKEHIDAKKRAAATAAADAKK</sequence>
<dbReference type="OMA" id="TCKLMGF"/>
<organism evidence="14 16">
    <name type="scientific">Schizosaccharomyces japonicus (strain yFS275 / FY16936)</name>
    <name type="common">Fission yeast</name>
    <dbReference type="NCBI Taxonomy" id="402676"/>
    <lineage>
        <taxon>Eukaryota</taxon>
        <taxon>Fungi</taxon>
        <taxon>Dikarya</taxon>
        <taxon>Ascomycota</taxon>
        <taxon>Taphrinomycotina</taxon>
        <taxon>Schizosaccharomycetes</taxon>
        <taxon>Schizosaccharomycetales</taxon>
        <taxon>Schizosaccharomycetaceae</taxon>
        <taxon>Schizosaccharomyces</taxon>
    </lineage>
</organism>
<dbReference type="GO" id="GO:0006310">
    <property type="term" value="P:DNA recombination"/>
    <property type="evidence" value="ECO:0007669"/>
    <property type="project" value="EnsemblFungi"/>
</dbReference>
<evidence type="ECO:0000256" key="7">
    <source>
        <dbReference type="ARBA" id="ARBA00022842"/>
    </source>
</evidence>
<evidence type="ECO:0000256" key="2">
    <source>
        <dbReference type="ARBA" id="ARBA00010052"/>
    </source>
</evidence>
<evidence type="ECO:0000256" key="10">
    <source>
        <dbReference type="RuleBase" id="RU366055"/>
    </source>
</evidence>
<evidence type="ECO:0000256" key="3">
    <source>
        <dbReference type="ARBA" id="ARBA00022722"/>
    </source>
</evidence>
<dbReference type="GO" id="GO:0000014">
    <property type="term" value="F:single-stranded DNA endodeoxyribonuclease activity"/>
    <property type="evidence" value="ECO:0000318"/>
    <property type="project" value="GO_Central"/>
</dbReference>
<dbReference type="InterPro" id="IPR001604">
    <property type="entry name" value="Endo_G_ENPP1-like_dom"/>
</dbReference>
<dbReference type="HOGENOM" id="CLU_055174_0_2_1"/>
<dbReference type="OrthoDB" id="5418055at2759"/>
<dbReference type="JaponicusDB" id="SJAG_01948">
    <property type="gene designation" value="pnu1"/>
</dbReference>
<keyword evidence="4 9" id="KW-0479">Metal-binding</keyword>
<keyword evidence="6 10" id="KW-0378">Hydrolase</keyword>
<proteinExistence type="inferred from homology"/>
<dbReference type="Proteomes" id="UP000001744">
    <property type="component" value="Unassembled WGS sequence"/>
</dbReference>
<comment type="similarity">
    <text evidence="2 10">Belongs to the DNA/RNA non-specific endonuclease family.</text>
</comment>
<evidence type="ECO:0000256" key="6">
    <source>
        <dbReference type="ARBA" id="ARBA00022801"/>
    </source>
</evidence>
<dbReference type="GO" id="GO:0005829">
    <property type="term" value="C:cytosol"/>
    <property type="evidence" value="ECO:0007669"/>
    <property type="project" value="EnsemblFungi"/>
</dbReference>
<dbReference type="GeneID" id="7049943"/>
<dbReference type="InterPro" id="IPR040255">
    <property type="entry name" value="Non-specific_endonuclease"/>
</dbReference>
<keyword evidence="7" id="KW-0460">Magnesium</keyword>
<dbReference type="GO" id="GO:0046872">
    <property type="term" value="F:metal ion binding"/>
    <property type="evidence" value="ECO:0007669"/>
    <property type="project" value="UniProtKB-KW"/>
</dbReference>
<evidence type="ECO:0000313" key="14">
    <source>
        <dbReference type="EMBL" id="EEB06887.1"/>
    </source>
</evidence>
<evidence type="ECO:0000256" key="1">
    <source>
        <dbReference type="ARBA" id="ARBA00001946"/>
    </source>
</evidence>
<dbReference type="InterPro" id="IPR020821">
    <property type="entry name" value="ENPP1-3/EXOG-like_nuc-like"/>
</dbReference>
<evidence type="ECO:0000313" key="16">
    <source>
        <dbReference type="Proteomes" id="UP000001744"/>
    </source>
</evidence>
<dbReference type="PANTHER" id="PTHR13966">
    <property type="entry name" value="ENDONUCLEASE RELATED"/>
    <property type="match status" value="1"/>
</dbReference>
<dbReference type="eggNOG" id="KOG3721">
    <property type="taxonomic scope" value="Eukaryota"/>
</dbReference>
<dbReference type="SUPFAM" id="SSF54060">
    <property type="entry name" value="His-Me finger endonucleases"/>
    <property type="match status" value="1"/>
</dbReference>
<dbReference type="EMBL" id="KE651168">
    <property type="protein sequence ID" value="EEB06887.1"/>
    <property type="molecule type" value="Genomic_DNA"/>
</dbReference>
<protein>
    <recommendedName>
        <fullName evidence="10">Endonuclease</fullName>
        <ecNumber evidence="10">3.1.30.-</ecNumber>
    </recommendedName>
</protein>
<evidence type="ECO:0000256" key="5">
    <source>
        <dbReference type="ARBA" id="ARBA00022759"/>
    </source>
</evidence>
<keyword evidence="16" id="KW-1185">Reference proteome</keyword>
<dbReference type="Gene3D" id="3.40.570.10">
    <property type="entry name" value="Extracellular Endonuclease, subunit A"/>
    <property type="match status" value="1"/>
</dbReference>
<dbReference type="InterPro" id="IPR044929">
    <property type="entry name" value="DNA/RNA_non-sp_Endonuclease_sf"/>
</dbReference>
<keyword evidence="3 10" id="KW-0540">Nuclease</keyword>
<dbReference type="InterPro" id="IPR018524">
    <property type="entry name" value="DNA/RNA_endonuclease_AS"/>
</dbReference>
<evidence type="ECO:0000256" key="11">
    <source>
        <dbReference type="SAM" id="SignalP"/>
    </source>
</evidence>
<dbReference type="GO" id="GO:0005634">
    <property type="term" value="C:nucleus"/>
    <property type="evidence" value="ECO:0000318"/>
    <property type="project" value="GO_Central"/>
</dbReference>
<dbReference type="GO" id="GO:0004521">
    <property type="term" value="F:RNA endonuclease activity"/>
    <property type="evidence" value="ECO:0000318"/>
    <property type="project" value="GO_Central"/>
</dbReference>
<dbReference type="PROSITE" id="PS01070">
    <property type="entry name" value="NUCLEASE_NON_SPEC"/>
    <property type="match status" value="1"/>
</dbReference>
<evidence type="ECO:0000259" key="13">
    <source>
        <dbReference type="SMART" id="SM00892"/>
    </source>
</evidence>
<name>B6JZB9_SCHJY</name>
<dbReference type="GO" id="GO:0005743">
    <property type="term" value="C:mitochondrial inner membrane"/>
    <property type="evidence" value="ECO:0000318"/>
    <property type="project" value="GO_Central"/>
</dbReference>